<dbReference type="EMBL" id="JAFBMS010000109">
    <property type="protein sequence ID" value="KAG9335807.1"/>
    <property type="molecule type" value="Genomic_DNA"/>
</dbReference>
<dbReference type="PROSITE" id="PS50853">
    <property type="entry name" value="FN3"/>
    <property type="match status" value="1"/>
</dbReference>
<accession>A0A8T2NH93</accession>
<keyword evidence="2" id="KW-0812">Transmembrane</keyword>
<dbReference type="CDD" id="cd00063">
    <property type="entry name" value="FN3"/>
    <property type="match status" value="1"/>
</dbReference>
<dbReference type="Gene3D" id="2.60.40.10">
    <property type="entry name" value="Immunoglobulins"/>
    <property type="match status" value="1"/>
</dbReference>
<reference evidence="4" key="1">
    <citation type="thesis" date="2021" institute="BYU ScholarsArchive" country="Provo, UT, USA">
        <title>Applications of and Algorithms for Genome Assembly and Genomic Analyses with an Emphasis on Marine Teleosts.</title>
        <authorList>
            <person name="Pickett B.D."/>
        </authorList>
    </citation>
    <scope>NUCLEOTIDE SEQUENCE</scope>
    <source>
        <strain evidence="4">HI-2016</strain>
    </source>
</reference>
<gene>
    <name evidence="4" type="ORF">JZ751_003639</name>
</gene>
<dbReference type="Proteomes" id="UP000824540">
    <property type="component" value="Unassembled WGS sequence"/>
</dbReference>
<dbReference type="SUPFAM" id="SSF49265">
    <property type="entry name" value="Fibronectin type III"/>
    <property type="match status" value="1"/>
</dbReference>
<evidence type="ECO:0000256" key="1">
    <source>
        <dbReference type="SAM" id="MobiDB-lite"/>
    </source>
</evidence>
<dbReference type="SMART" id="SM00060">
    <property type="entry name" value="FN3"/>
    <property type="match status" value="1"/>
</dbReference>
<keyword evidence="2" id="KW-1133">Transmembrane helix</keyword>
<protein>
    <recommendedName>
        <fullName evidence="3">Fibronectin type-III domain-containing protein</fullName>
    </recommendedName>
</protein>
<dbReference type="AlphaFoldDB" id="A0A8T2NH93"/>
<feature type="domain" description="Fibronectin type-III" evidence="3">
    <location>
        <begin position="205"/>
        <end position="294"/>
    </location>
</feature>
<name>A0A8T2NH93_9TELE</name>
<dbReference type="InterPro" id="IPR003961">
    <property type="entry name" value="FN3_dom"/>
</dbReference>
<feature type="region of interest" description="Disordered" evidence="1">
    <location>
        <begin position="94"/>
        <end position="127"/>
    </location>
</feature>
<sequence length="323" mass="35180">MGDNSSSGARSTAYAVRCRDVYTSNLSSNIEDTFRGDGFRERGNTRTCGLCKQRAHQGTDPLKSYIDYGSDQNKHCDDNSGTCHLHIYHSSDSSEHLTAINSSSKANEERKSEPIKGEASTSRTPALTTTRARLKTPKFIHVGDVDYSYDDEDVQYEKKADEVRRGDIPSCEYDFCAHMQRPCAELSLGRCLCPGLTPDSKAPSPPRKFHVETITPRSAQVRWCAPLSVVSGYELEVQREGGGATTSHSLDPTFRMFWVWDLEERQAYTVCVTAKNGAGSSVPACVPIATPAEGSAVLTYALGAAVAALAALALVLAICLCRH</sequence>
<organism evidence="4 5">
    <name type="scientific">Albula glossodonta</name>
    <name type="common">roundjaw bonefish</name>
    <dbReference type="NCBI Taxonomy" id="121402"/>
    <lineage>
        <taxon>Eukaryota</taxon>
        <taxon>Metazoa</taxon>
        <taxon>Chordata</taxon>
        <taxon>Craniata</taxon>
        <taxon>Vertebrata</taxon>
        <taxon>Euteleostomi</taxon>
        <taxon>Actinopterygii</taxon>
        <taxon>Neopterygii</taxon>
        <taxon>Teleostei</taxon>
        <taxon>Albuliformes</taxon>
        <taxon>Albulidae</taxon>
        <taxon>Albula</taxon>
    </lineage>
</organism>
<dbReference type="InterPro" id="IPR036116">
    <property type="entry name" value="FN3_sf"/>
</dbReference>
<evidence type="ECO:0000313" key="5">
    <source>
        <dbReference type="Proteomes" id="UP000824540"/>
    </source>
</evidence>
<dbReference type="InterPro" id="IPR013783">
    <property type="entry name" value="Ig-like_fold"/>
</dbReference>
<feature type="compositionally biased region" description="Basic and acidic residues" evidence="1">
    <location>
        <begin position="106"/>
        <end position="116"/>
    </location>
</feature>
<comment type="caution">
    <text evidence="4">The sequence shown here is derived from an EMBL/GenBank/DDBJ whole genome shotgun (WGS) entry which is preliminary data.</text>
</comment>
<keyword evidence="5" id="KW-1185">Reference proteome</keyword>
<keyword evidence="2" id="KW-0472">Membrane</keyword>
<proteinExistence type="predicted"/>
<evidence type="ECO:0000259" key="3">
    <source>
        <dbReference type="PROSITE" id="PS50853"/>
    </source>
</evidence>
<evidence type="ECO:0000256" key="2">
    <source>
        <dbReference type="SAM" id="Phobius"/>
    </source>
</evidence>
<evidence type="ECO:0000313" key="4">
    <source>
        <dbReference type="EMBL" id="KAG9335807.1"/>
    </source>
</evidence>
<dbReference type="Pfam" id="PF00041">
    <property type="entry name" value="fn3"/>
    <property type="match status" value="1"/>
</dbReference>
<feature type="transmembrane region" description="Helical" evidence="2">
    <location>
        <begin position="297"/>
        <end position="321"/>
    </location>
</feature>
<dbReference type="OrthoDB" id="676979at2759"/>
<feature type="non-terminal residue" evidence="4">
    <location>
        <position position="1"/>
    </location>
</feature>